<name>A0A2T3NYR1_9GAMM</name>
<protein>
    <submittedName>
        <fullName evidence="1">Uncharacterized protein</fullName>
    </submittedName>
</protein>
<reference evidence="1 2" key="1">
    <citation type="submission" date="2018-01" db="EMBL/GenBank/DDBJ databases">
        <title>Whole genome sequencing of Histamine producing bacteria.</title>
        <authorList>
            <person name="Butler K."/>
        </authorList>
    </citation>
    <scope>NUCLEOTIDE SEQUENCE [LARGE SCALE GENOMIC DNA]</scope>
    <source>
        <strain evidence="1 2">DSM 100436</strain>
    </source>
</reference>
<gene>
    <name evidence="1" type="ORF">C9I98_05625</name>
</gene>
<accession>A0A2T3NYR1</accession>
<comment type="caution">
    <text evidence="1">The sequence shown here is derived from an EMBL/GenBank/DDBJ whole genome shotgun (WGS) entry which is preliminary data.</text>
</comment>
<keyword evidence="2" id="KW-1185">Reference proteome</keyword>
<dbReference type="AlphaFoldDB" id="A0A2T3NYR1"/>
<evidence type="ECO:0000313" key="1">
    <source>
        <dbReference type="EMBL" id="PSW21414.1"/>
    </source>
</evidence>
<dbReference type="EMBL" id="PYMA01000002">
    <property type="protein sequence ID" value="PSW21414.1"/>
    <property type="molecule type" value="Genomic_DNA"/>
</dbReference>
<organism evidence="1 2">
    <name type="scientific">Photobacterium sanctipauli</name>
    <dbReference type="NCBI Taxonomy" id="1342794"/>
    <lineage>
        <taxon>Bacteria</taxon>
        <taxon>Pseudomonadati</taxon>
        <taxon>Pseudomonadota</taxon>
        <taxon>Gammaproteobacteria</taxon>
        <taxon>Vibrionales</taxon>
        <taxon>Vibrionaceae</taxon>
        <taxon>Photobacterium</taxon>
    </lineage>
</organism>
<proteinExistence type="predicted"/>
<evidence type="ECO:0000313" key="2">
    <source>
        <dbReference type="Proteomes" id="UP000241771"/>
    </source>
</evidence>
<dbReference type="Proteomes" id="UP000241771">
    <property type="component" value="Unassembled WGS sequence"/>
</dbReference>
<sequence length="204" mass="22532">MDEIGVKKIGIDLVNVANEPIDFFIKESSDNAQLFDEGNNVATNINNENKYHAISWTSASPMVIDIGIQDTNSQSIQSQTTEITLNNKQKLWAIGWLNDTDLTVSTALEQVQPIEDKYSIQIFSTNDTEIELRRFSSTSQVTLEKGTFSNQIILDSCSDILTMGFGLTNQTNACVLGLDVGKAYLLIIDGKDLLLAAEADNNYK</sequence>